<dbReference type="NCBIfam" id="NF033644">
    <property type="entry name" value="antiterm_UpxY"/>
    <property type="match status" value="1"/>
</dbReference>
<name>A0ABS2DYL8_9BACT</name>
<dbReference type="InterPro" id="IPR043425">
    <property type="entry name" value="NusG-like"/>
</dbReference>
<sequence length="184" mass="21520">MLNFLVSSPVWYILRTFNCQELKLSQFLTEKGCPHFIPMMYAEKPDRQGRTRRVLQPVVHNLLFLEKDSSERSLLQVLSECPYPWYIPRKEGSSALYEIPDKEMEEFRALCDPNFDDSHFMSQEDAEAKPGKMVRIVHGPFAGMTGKLHRVRNKFYFIKTLAGFGVMIRISRWYCKVLDSETSL</sequence>
<dbReference type="Gene3D" id="3.30.70.940">
    <property type="entry name" value="NusG, N-terminal domain"/>
    <property type="match status" value="1"/>
</dbReference>
<protein>
    <submittedName>
        <fullName evidence="5">UpxY family transcription antiterminator</fullName>
    </submittedName>
</protein>
<keyword evidence="2" id="KW-0805">Transcription regulation</keyword>
<dbReference type="PANTHER" id="PTHR30265">
    <property type="entry name" value="RHO-INTERACTING TRANSCRIPTION TERMINATION FACTOR NUSG"/>
    <property type="match status" value="1"/>
</dbReference>
<feature type="domain" description="NusG-like N-terminal" evidence="4">
    <location>
        <begin position="11"/>
        <end position="108"/>
    </location>
</feature>
<evidence type="ECO:0000256" key="3">
    <source>
        <dbReference type="ARBA" id="ARBA00023163"/>
    </source>
</evidence>
<proteinExistence type="predicted"/>
<dbReference type="InterPro" id="IPR006645">
    <property type="entry name" value="NGN-like_dom"/>
</dbReference>
<comment type="caution">
    <text evidence="5">The sequence shown here is derived from an EMBL/GenBank/DDBJ whole genome shotgun (WGS) entry which is preliminary data.</text>
</comment>
<dbReference type="CDD" id="cd09895">
    <property type="entry name" value="NGN_SP_UpxY"/>
    <property type="match status" value="1"/>
</dbReference>
<dbReference type="EMBL" id="JACLYZ010000007">
    <property type="protein sequence ID" value="MBM6734476.1"/>
    <property type="molecule type" value="Genomic_DNA"/>
</dbReference>
<keyword evidence="6" id="KW-1185">Reference proteome</keyword>
<dbReference type="SUPFAM" id="SSF82679">
    <property type="entry name" value="N-utilization substance G protein NusG, N-terminal domain"/>
    <property type="match status" value="1"/>
</dbReference>
<evidence type="ECO:0000313" key="6">
    <source>
        <dbReference type="Proteomes" id="UP000766986"/>
    </source>
</evidence>
<accession>A0ABS2DYL8</accession>
<evidence type="ECO:0000256" key="2">
    <source>
        <dbReference type="ARBA" id="ARBA00023015"/>
    </source>
</evidence>
<evidence type="ECO:0000259" key="4">
    <source>
        <dbReference type="Pfam" id="PF02357"/>
    </source>
</evidence>
<gene>
    <name evidence="5" type="ORF">H7U35_04425</name>
</gene>
<organism evidence="5 6">
    <name type="scientific">Mediterranea massiliensis</name>
    <dbReference type="NCBI Taxonomy" id="1841865"/>
    <lineage>
        <taxon>Bacteria</taxon>
        <taxon>Pseudomonadati</taxon>
        <taxon>Bacteroidota</taxon>
        <taxon>Bacteroidia</taxon>
        <taxon>Bacteroidales</taxon>
        <taxon>Bacteroidaceae</taxon>
        <taxon>Mediterranea</taxon>
    </lineage>
</organism>
<evidence type="ECO:0000256" key="1">
    <source>
        <dbReference type="ARBA" id="ARBA00022814"/>
    </source>
</evidence>
<keyword evidence="1" id="KW-0889">Transcription antitermination</keyword>
<keyword evidence="3" id="KW-0804">Transcription</keyword>
<dbReference type="PANTHER" id="PTHR30265:SF4">
    <property type="entry name" value="KOW MOTIF FAMILY PROTEIN, EXPRESSED"/>
    <property type="match status" value="1"/>
</dbReference>
<evidence type="ECO:0000313" key="5">
    <source>
        <dbReference type="EMBL" id="MBM6734476.1"/>
    </source>
</evidence>
<reference evidence="5 6" key="1">
    <citation type="journal article" date="2021" name="Sci. Rep.">
        <title>The distribution of antibiotic resistance genes in chicken gut microbiota commensals.</title>
        <authorList>
            <person name="Juricova H."/>
            <person name="Matiasovicova J."/>
            <person name="Kubasova T."/>
            <person name="Cejkova D."/>
            <person name="Rychlik I."/>
        </authorList>
    </citation>
    <scope>NUCLEOTIDE SEQUENCE [LARGE SCALE GENOMIC DNA]</scope>
    <source>
        <strain evidence="5 6">An772</strain>
    </source>
</reference>
<dbReference type="InterPro" id="IPR036735">
    <property type="entry name" value="NGN_dom_sf"/>
</dbReference>
<dbReference type="Proteomes" id="UP000766986">
    <property type="component" value="Unassembled WGS sequence"/>
</dbReference>
<dbReference type="Pfam" id="PF02357">
    <property type="entry name" value="NusG"/>
    <property type="match status" value="1"/>
</dbReference>